<feature type="compositionally biased region" description="Basic and acidic residues" evidence="1">
    <location>
        <begin position="242"/>
        <end position="276"/>
    </location>
</feature>
<comment type="caution">
    <text evidence="2">The sequence shown here is derived from an EMBL/GenBank/DDBJ whole genome shotgun (WGS) entry which is preliminary data.</text>
</comment>
<feature type="region of interest" description="Disordered" evidence="1">
    <location>
        <begin position="236"/>
        <end position="276"/>
    </location>
</feature>
<keyword evidence="3" id="KW-1185">Reference proteome</keyword>
<dbReference type="EMBL" id="BTGU01003943">
    <property type="protein sequence ID" value="GMN20876.1"/>
    <property type="molecule type" value="Genomic_DNA"/>
</dbReference>
<accession>A0AA88CL76</accession>
<evidence type="ECO:0000313" key="3">
    <source>
        <dbReference type="Proteomes" id="UP001187192"/>
    </source>
</evidence>
<reference evidence="2" key="1">
    <citation type="submission" date="2023-07" db="EMBL/GenBank/DDBJ databases">
        <title>draft genome sequence of fig (Ficus carica).</title>
        <authorList>
            <person name="Takahashi T."/>
            <person name="Nishimura K."/>
        </authorList>
    </citation>
    <scope>NUCLEOTIDE SEQUENCE</scope>
</reference>
<dbReference type="Proteomes" id="UP001187192">
    <property type="component" value="Unassembled WGS sequence"/>
</dbReference>
<evidence type="ECO:0000256" key="1">
    <source>
        <dbReference type="SAM" id="MobiDB-lite"/>
    </source>
</evidence>
<gene>
    <name evidence="2" type="ORF">TIFTF001_045395</name>
</gene>
<feature type="region of interest" description="Disordered" evidence="1">
    <location>
        <begin position="119"/>
        <end position="181"/>
    </location>
</feature>
<organism evidence="2 3">
    <name type="scientific">Ficus carica</name>
    <name type="common">Common fig</name>
    <dbReference type="NCBI Taxonomy" id="3494"/>
    <lineage>
        <taxon>Eukaryota</taxon>
        <taxon>Viridiplantae</taxon>
        <taxon>Streptophyta</taxon>
        <taxon>Embryophyta</taxon>
        <taxon>Tracheophyta</taxon>
        <taxon>Spermatophyta</taxon>
        <taxon>Magnoliopsida</taxon>
        <taxon>eudicotyledons</taxon>
        <taxon>Gunneridae</taxon>
        <taxon>Pentapetalae</taxon>
        <taxon>rosids</taxon>
        <taxon>fabids</taxon>
        <taxon>Rosales</taxon>
        <taxon>Moraceae</taxon>
        <taxon>Ficeae</taxon>
        <taxon>Ficus</taxon>
    </lineage>
</organism>
<evidence type="ECO:0000313" key="2">
    <source>
        <dbReference type="EMBL" id="GMN20876.1"/>
    </source>
</evidence>
<proteinExistence type="predicted"/>
<dbReference type="AlphaFoldDB" id="A0AA88CL76"/>
<name>A0AA88CL76_FICCA</name>
<sequence>MANDAGLVGGLDGRRTGLAVGSPDAPGGSWAWGKPRGGAEFEPRSLEELGEDFVLPVYVDNHLGIAFEASYYSLLDYQFGTVRRERERKCRAASFGSSSSSASSPSPLSFVSFATPAFESTETHDGGPRRPPTSRPKAEGRLGSPRRRKIRRTTGIASRHPQHHELTGVEDIATSSASTTSQARINVADDSVAARHFHRLTSLFWFVRWVQSTEQQGTLRAGGLALLAPCQQRQNALQSPHARLDEDRGSKTQAAHGKEEGQSTEQHESSRWARREGEVGRWMNSRWARREGEVGRWMNSRWATGKPRIVCLGLVTQ</sequence>
<protein>
    <submittedName>
        <fullName evidence="2">Uncharacterized protein</fullName>
    </submittedName>
</protein>